<evidence type="ECO:0000313" key="4">
    <source>
        <dbReference type="Proteomes" id="UP001176429"/>
    </source>
</evidence>
<dbReference type="Gene3D" id="2.80.10.50">
    <property type="match status" value="3"/>
</dbReference>
<protein>
    <submittedName>
        <fullName evidence="3">T9SS type A sorting domain-containing protein</fullName>
    </submittedName>
</protein>
<dbReference type="SUPFAM" id="SSF81296">
    <property type="entry name" value="E set domains"/>
    <property type="match status" value="2"/>
</dbReference>
<dbReference type="SUPFAM" id="SSF63829">
    <property type="entry name" value="Calcium-dependent phosphotriesterase"/>
    <property type="match status" value="1"/>
</dbReference>
<dbReference type="Proteomes" id="UP001176429">
    <property type="component" value="Unassembled WGS sequence"/>
</dbReference>
<feature type="domain" description="IPT/TIG" evidence="2">
    <location>
        <begin position="798"/>
        <end position="877"/>
    </location>
</feature>
<dbReference type="Pfam" id="PF17164">
    <property type="entry name" value="DUF5122"/>
    <property type="match status" value="6"/>
</dbReference>
<proteinExistence type="predicted"/>
<dbReference type="EMBL" id="JAUQSY010000020">
    <property type="protein sequence ID" value="MDO7877481.1"/>
    <property type="molecule type" value="Genomic_DNA"/>
</dbReference>
<reference evidence="3" key="1">
    <citation type="submission" date="2023-07" db="EMBL/GenBank/DDBJ databases">
        <authorList>
            <person name="Kim M.K."/>
        </authorList>
    </citation>
    <scope>NUCLEOTIDE SEQUENCE</scope>
    <source>
        <strain evidence="3">ASUV-10-1</strain>
    </source>
</reference>
<feature type="region of interest" description="Disordered" evidence="1">
    <location>
        <begin position="1021"/>
        <end position="1072"/>
    </location>
</feature>
<dbReference type="PANTHER" id="PTHR31778:SF2">
    <property type="entry name" value="BUD SITE SELECTION PROTEIN RAX2"/>
    <property type="match status" value="1"/>
</dbReference>
<comment type="caution">
    <text evidence="3">The sequence shown here is derived from an EMBL/GenBank/DDBJ whole genome shotgun (WGS) entry which is preliminary data.</text>
</comment>
<feature type="compositionally biased region" description="Gly residues" evidence="1">
    <location>
        <begin position="952"/>
        <end position="963"/>
    </location>
</feature>
<dbReference type="InterPro" id="IPR026444">
    <property type="entry name" value="Secre_tail"/>
</dbReference>
<dbReference type="Gene3D" id="2.60.40.10">
    <property type="entry name" value="Immunoglobulins"/>
    <property type="match status" value="2"/>
</dbReference>
<dbReference type="PANTHER" id="PTHR31778">
    <property type="entry name" value="BUD SITE SELECTION PROTEIN RAX2"/>
    <property type="match status" value="1"/>
</dbReference>
<keyword evidence="4" id="KW-1185">Reference proteome</keyword>
<dbReference type="CDD" id="cd00102">
    <property type="entry name" value="IPT"/>
    <property type="match status" value="2"/>
</dbReference>
<dbReference type="InterPro" id="IPR014756">
    <property type="entry name" value="Ig_E-set"/>
</dbReference>
<dbReference type="Pfam" id="PF18962">
    <property type="entry name" value="Por_Secre_tail"/>
    <property type="match status" value="1"/>
</dbReference>
<dbReference type="InterPro" id="IPR013783">
    <property type="entry name" value="Ig-like_fold"/>
</dbReference>
<dbReference type="RefSeq" id="WP_305008916.1">
    <property type="nucleotide sequence ID" value="NZ_JAUQSY010000020.1"/>
</dbReference>
<organism evidence="3 4">
    <name type="scientific">Hymenobacter aranciens</name>
    <dbReference type="NCBI Taxonomy" id="3063996"/>
    <lineage>
        <taxon>Bacteria</taxon>
        <taxon>Pseudomonadati</taxon>
        <taxon>Bacteroidota</taxon>
        <taxon>Cytophagia</taxon>
        <taxon>Cytophagales</taxon>
        <taxon>Hymenobacteraceae</taxon>
        <taxon>Hymenobacter</taxon>
    </lineage>
</organism>
<name>A0ABT9BLD4_9BACT</name>
<evidence type="ECO:0000259" key="2">
    <source>
        <dbReference type="SMART" id="SM00429"/>
    </source>
</evidence>
<feature type="compositionally biased region" description="Gly residues" evidence="1">
    <location>
        <begin position="1038"/>
        <end position="1072"/>
    </location>
</feature>
<evidence type="ECO:0000256" key="1">
    <source>
        <dbReference type="SAM" id="MobiDB-lite"/>
    </source>
</evidence>
<dbReference type="InterPro" id="IPR002909">
    <property type="entry name" value="IPT_dom"/>
</dbReference>
<feature type="domain" description="IPT/TIG" evidence="2">
    <location>
        <begin position="1141"/>
        <end position="1220"/>
    </location>
</feature>
<dbReference type="SMART" id="SM00429">
    <property type="entry name" value="IPT"/>
    <property type="match status" value="2"/>
</dbReference>
<feature type="region of interest" description="Disordered" evidence="1">
    <location>
        <begin position="945"/>
        <end position="982"/>
    </location>
</feature>
<dbReference type="NCBIfam" id="TIGR02608">
    <property type="entry name" value="delta_60_rpt"/>
    <property type="match status" value="6"/>
</dbReference>
<dbReference type="InterPro" id="IPR013431">
    <property type="entry name" value="Delta_60_rpt"/>
</dbReference>
<gene>
    <name evidence="3" type="ORF">Q5H93_22270</name>
</gene>
<sequence>MLTLFFRRLRWRLPLVGGMWLALLLTGPLRALASDRPASATPSLAEALNADGTLRAGAAGSFDARAFEMRTAPDGRPVFRPAEAKRLTGAGDEKWQDGFGAAGISSNIQVVARVGSDIYVGGFFTTVGNVVANRIAKWNGTAWSSVGTGTANGVNGGVYALTTSGTDLYVGGDFTQAGGAAANRVAKWNGTSWSSLGTGATNGISSASSTVYGIAMIGSNVYVGGSFSQAGGVSAANLARWDGTAWNSVSGGVNNTIRAMAAVNTDLYVGGSFTQAGSVTTNYIAKWNGTSWSALGPGLSGGTVSSMAASGMDVYVGGGFSPTAGQPGNRIAKWNGTSWSALGTGPAAYSNIYSIAVIGSTVYAGGDFTTGSGSTASVGNYIAQWNGSAWTSLGTGAANGTNYYVRAMLPLGSDLYVAGDFTQAGGMPASRIAKWNGSAWSALPFGVANGALDGTINAVAISGSDVYVGGTFTQVGTVAAARVAKWDGSTWSALGSGVAGGQVHALALLGSDLYVGGNISIAQAGGGFFFYLGKWNGTAWSSLGTNPNGAVYALAALGSDLYVGGQFSQAGGANAGNIAKWSNGTWSPLLEGTHNGVGSTVRAMAVMNNALYVGGDFLTVGYANTIEPRTRMNLVGRWDGTAWSSLGTGSTNGITQGMSVYALAVSGNTLYVGGRFAEAGGLSARSVARWDGSSWSSLGAGVSNGINTNYVDVYALAAQGATVYAGGEFAAAGGAPASYIAKWNGTTWATMGTGLNGIVRALAVTPAALVVAGGDFTRVGDGSKVTSRFGVYADQLLEPTITSFSPASGQVGTVVTLTGTNFTGATAVAFNGTAASSFTVNSATSIMATVASGTSTGTLTVSNADGTATSATSFTVLTAGTPVPFAYTGGPQTYTVPAGVTQLRVVANGGSHGFSGGRGATVNALLQVTPGEVLTLVAGGAGTLASSPTTPGQGGYNGGGNGGNTAQPGNYNPGEGGAGASDLRRISGATTALPFGSGDLSSTLGQRLLVAGGAAGGTTNAGASGPGGAESGQAGTATAGGAGGQRSGTGYGTDGTLGRGGQGGDDNSSGGGGGAGGGGGYYGGGGGAGGNSFQGWGPGGGGSSYADPTALVSGTAPAYGLRSSSGAGSLVLTPFGLVTAAPAIASFTPASGPVGTVVTLTGSNFTGATAVAFNGTAASSFTVNSATGITATVGSGSSTGAVSVTTPGGTATSGSSFTVTVPCTDQVTVSVTPAGPVSLPSGGSQVLTATATMAGFNAGGSGFRGTVHALLVLSNGQTLVGGSFDQYNGVAVPRSLVRLNADGSRDLTFNGSNSGFDGLVWSLVLEPDGQVLVGGNFQMYNGQDVPDHLVRFNADGSRDLTFNSGGSGFSGGEVRALALEPDGQVLVGGGFTTYNGGNCSDGLVRLNTDGSRDAGFNGGSGTGFDQVVYALALEPDGQVLVGGLSTFYNGVNVPDGLVRLNADGTYDPTFNGGNTGITGTVMALAVEPDGQVLAAGPIFLYNGALAPDGMMRFNADGSLDTSINGDFGFPGYPRVLALEPDGQILVGGAFNQYNGVNCPDGLVRLNANGSRDVSFNSGAGFGGPAPLDVIALALLPSGQVLAGGYFSTYNTADVPDGLLRLGADGARADEAVALPGATFVFNPGGSAGAMLSVTQSGSYTATATDPATGCSYTSAPVQVTVAAALPDLIVSTSMPTVSGSYNNVTVTGTGVATLSGALSVAGTLTVQGGGSLYTNCQPLTGAGSFVLADSARLGICDAAGISASGATGAVQLSGSRSYSANAYYVYNGTAPQVSGPGLPATVRELVLDNAGSPAIDLTLSQDLAVTQVVRLTNGNLSLGSHVLTLRSGAAGTALLVNTGGQVQNNTGTCRMERYIDPTLNPGVGYRHFSAPVTSMPMSGLVTNGFTPVFNPAYNTSATPNLVTPFPTVFGYDGGRVPTSPATTYSDFDKGWYSPAATDVLAQATGYTVHLPASALVTFSGPAFYQGASNGYSQPAASAQEGPWVLVGNPFPSPFDLSTTGSQVRVNFDAASYVFESTGAYTGQYRAYVNGVGGASPLLAAGQGFFVRKTTPGNFAALGFNAAGRLTSFGTQATFRRTTADLRPQVSLALQVGTTPADKLTVYAEAGATPGADAAFDAHKLLNPGLASAFALTPTGEALAIQGLPALAAGTVVPLSVVLPAGGAASLTASLANVPAGLTAFLTDALTGARHDLGTTATYAFTAPAGTVSGRFALVFGPTAGPLSAATAQAAALALYPNPARTASTLTLEPAATVRAVAVLDALGRVVRHTALPAQAASTALDLTGLPAGVYAVRCGSGTARLVVE</sequence>
<accession>A0ABT9BLD4</accession>
<evidence type="ECO:0000313" key="3">
    <source>
        <dbReference type="EMBL" id="MDO7877481.1"/>
    </source>
</evidence>
<dbReference type="NCBIfam" id="TIGR04183">
    <property type="entry name" value="Por_Secre_tail"/>
    <property type="match status" value="1"/>
</dbReference>